<feature type="chain" id="PRO_5045600252" evidence="2">
    <location>
        <begin position="18"/>
        <end position="192"/>
    </location>
</feature>
<organism evidence="3 4">
    <name type="scientific">Falsiroseomonas oleicola</name>
    <dbReference type="NCBI Taxonomy" id="2801474"/>
    <lineage>
        <taxon>Bacteria</taxon>
        <taxon>Pseudomonadati</taxon>
        <taxon>Pseudomonadota</taxon>
        <taxon>Alphaproteobacteria</taxon>
        <taxon>Acetobacterales</taxon>
        <taxon>Roseomonadaceae</taxon>
        <taxon>Falsiroseomonas</taxon>
    </lineage>
</organism>
<comment type="caution">
    <text evidence="3">The sequence shown here is derived from an EMBL/GenBank/DDBJ whole genome shotgun (WGS) entry which is preliminary data.</text>
</comment>
<evidence type="ECO:0000256" key="2">
    <source>
        <dbReference type="SAM" id="SignalP"/>
    </source>
</evidence>
<accession>A0ABS6H468</accession>
<feature type="compositionally biased region" description="Basic and acidic residues" evidence="1">
    <location>
        <begin position="173"/>
        <end position="192"/>
    </location>
</feature>
<proteinExistence type="predicted"/>
<evidence type="ECO:0000313" key="3">
    <source>
        <dbReference type="EMBL" id="MBU8543465.1"/>
    </source>
</evidence>
<feature type="region of interest" description="Disordered" evidence="1">
    <location>
        <begin position="159"/>
        <end position="192"/>
    </location>
</feature>
<gene>
    <name evidence="3" type="ORF">JJQ90_07090</name>
</gene>
<feature type="signal peptide" evidence="2">
    <location>
        <begin position="1"/>
        <end position="17"/>
    </location>
</feature>
<sequence>MRPALATLAVTALLAGACTPSPPPEYVNLPVSAERAGLGDPTRGAILASSYAFGTPSSLAGDPAAAAQALAQLEYLTVELGFGGPWRDMQPLVSVELRQARAETRQALGFRGDAPPQVAVNALYDAAAALRRNDRAAAGTALAALAPQGGPDAALARLSDLPPLPRAASATARARDALNRRDNDRNQRERFF</sequence>
<evidence type="ECO:0000313" key="4">
    <source>
        <dbReference type="Proteomes" id="UP000689967"/>
    </source>
</evidence>
<dbReference type="RefSeq" id="WP_216873897.1">
    <property type="nucleotide sequence ID" value="NZ_JAERQM010000002.1"/>
</dbReference>
<dbReference type="Proteomes" id="UP000689967">
    <property type="component" value="Unassembled WGS sequence"/>
</dbReference>
<name>A0ABS6H468_9PROT</name>
<keyword evidence="4" id="KW-1185">Reference proteome</keyword>
<dbReference type="PROSITE" id="PS51257">
    <property type="entry name" value="PROKAR_LIPOPROTEIN"/>
    <property type="match status" value="1"/>
</dbReference>
<reference evidence="3 4" key="1">
    <citation type="submission" date="2021-01" db="EMBL/GenBank/DDBJ databases">
        <title>Roseomonas sp. nov, a bacterium isolated from an oil production mixture in Yumen Oilfield.</title>
        <authorList>
            <person name="Wu D."/>
        </authorList>
    </citation>
    <scope>NUCLEOTIDE SEQUENCE [LARGE SCALE GENOMIC DNA]</scope>
    <source>
        <strain evidence="3 4">ROY-5-3</strain>
    </source>
</reference>
<protein>
    <submittedName>
        <fullName evidence="3">Uncharacterized protein</fullName>
    </submittedName>
</protein>
<evidence type="ECO:0000256" key="1">
    <source>
        <dbReference type="SAM" id="MobiDB-lite"/>
    </source>
</evidence>
<dbReference type="EMBL" id="JAERQM010000002">
    <property type="protein sequence ID" value="MBU8543465.1"/>
    <property type="molecule type" value="Genomic_DNA"/>
</dbReference>
<keyword evidence="2" id="KW-0732">Signal</keyword>